<organism evidence="3 4">
    <name type="scientific">Seleniivibrio woodruffii</name>
    <dbReference type="NCBI Taxonomy" id="1078050"/>
    <lineage>
        <taxon>Bacteria</taxon>
        <taxon>Pseudomonadati</taxon>
        <taxon>Deferribacterota</taxon>
        <taxon>Deferribacteres</taxon>
        <taxon>Deferribacterales</taxon>
        <taxon>Geovibrionaceae</taxon>
        <taxon>Seleniivibrio</taxon>
    </lineage>
</organism>
<evidence type="ECO:0000313" key="3">
    <source>
        <dbReference type="EMBL" id="TCK58482.1"/>
    </source>
</evidence>
<sequence>MKKILSGFFMVFALAAVTHATEWNIDNDHTNAFFSVKHMMIADVQGMFSEVTGVVSLDEKDITKSSVSAVIDVSSLNTGVAARDNHLKSADFFDLAKYQKITFVSKRVSVNKDKSLSVTGDLTIHGVTKETVLWVDLSKAIKDPWGNTRLGGRAETIINRKDFGIVWNGLLENGSVLVGDEVRIVIDLELILKK</sequence>
<dbReference type="Pfam" id="PF04264">
    <property type="entry name" value="YceI"/>
    <property type="match status" value="1"/>
</dbReference>
<dbReference type="SMART" id="SM00867">
    <property type="entry name" value="YceI"/>
    <property type="match status" value="1"/>
</dbReference>
<dbReference type="InterPro" id="IPR036761">
    <property type="entry name" value="TTHA0802/YceI-like_sf"/>
</dbReference>
<proteinExistence type="predicted"/>
<accession>A0A4R1K362</accession>
<feature type="chain" id="PRO_5020238107" evidence="1">
    <location>
        <begin position="21"/>
        <end position="194"/>
    </location>
</feature>
<dbReference type="InterPro" id="IPR007372">
    <property type="entry name" value="Lipid/polyisoprenoid-bd_YceI"/>
</dbReference>
<dbReference type="SUPFAM" id="SSF101874">
    <property type="entry name" value="YceI-like"/>
    <property type="match status" value="1"/>
</dbReference>
<protein>
    <submittedName>
        <fullName evidence="3">Polyisoprenoid-binding protein YceI</fullName>
    </submittedName>
</protein>
<gene>
    <name evidence="3" type="ORF">C8D98_2686</name>
</gene>
<keyword evidence="1" id="KW-0732">Signal</keyword>
<dbReference type="PANTHER" id="PTHR34406:SF1">
    <property type="entry name" value="PROTEIN YCEI"/>
    <property type="match status" value="1"/>
</dbReference>
<evidence type="ECO:0000259" key="2">
    <source>
        <dbReference type="SMART" id="SM00867"/>
    </source>
</evidence>
<dbReference type="PANTHER" id="PTHR34406">
    <property type="entry name" value="PROTEIN YCEI"/>
    <property type="match status" value="1"/>
</dbReference>
<name>A0A4R1K362_9BACT</name>
<feature type="domain" description="Lipid/polyisoprenoid-binding YceI-like" evidence="2">
    <location>
        <begin position="22"/>
        <end position="191"/>
    </location>
</feature>
<dbReference type="EMBL" id="SMGG01000007">
    <property type="protein sequence ID" value="TCK58482.1"/>
    <property type="molecule type" value="Genomic_DNA"/>
</dbReference>
<keyword evidence="4" id="KW-1185">Reference proteome</keyword>
<dbReference type="OrthoDB" id="9811006at2"/>
<dbReference type="Gene3D" id="2.40.128.110">
    <property type="entry name" value="Lipid/polyisoprenoid-binding, YceI-like"/>
    <property type="match status" value="1"/>
</dbReference>
<feature type="signal peptide" evidence="1">
    <location>
        <begin position="1"/>
        <end position="20"/>
    </location>
</feature>
<dbReference type="RefSeq" id="WP_132874647.1">
    <property type="nucleotide sequence ID" value="NZ_SMGG01000007.1"/>
</dbReference>
<evidence type="ECO:0000256" key="1">
    <source>
        <dbReference type="SAM" id="SignalP"/>
    </source>
</evidence>
<reference evidence="3 4" key="1">
    <citation type="submission" date="2019-03" db="EMBL/GenBank/DDBJ databases">
        <title>Genomic Encyclopedia of Type Strains, Phase IV (KMG-IV): sequencing the most valuable type-strain genomes for metagenomic binning, comparative biology and taxonomic classification.</title>
        <authorList>
            <person name="Goeker M."/>
        </authorList>
    </citation>
    <scope>NUCLEOTIDE SEQUENCE [LARGE SCALE GENOMIC DNA]</scope>
    <source>
        <strain evidence="3 4">DSM 24984</strain>
    </source>
</reference>
<dbReference type="Proteomes" id="UP000294614">
    <property type="component" value="Unassembled WGS sequence"/>
</dbReference>
<comment type="caution">
    <text evidence="3">The sequence shown here is derived from an EMBL/GenBank/DDBJ whole genome shotgun (WGS) entry which is preliminary data.</text>
</comment>
<evidence type="ECO:0000313" key="4">
    <source>
        <dbReference type="Proteomes" id="UP000294614"/>
    </source>
</evidence>
<dbReference type="AlphaFoldDB" id="A0A4R1K362"/>